<evidence type="ECO:0000313" key="2">
    <source>
        <dbReference type="EMBL" id="KGE18129.1"/>
    </source>
</evidence>
<organism evidence="2 3">
    <name type="scientific">Paenibacillus wynnii</name>
    <dbReference type="NCBI Taxonomy" id="268407"/>
    <lineage>
        <taxon>Bacteria</taxon>
        <taxon>Bacillati</taxon>
        <taxon>Bacillota</taxon>
        <taxon>Bacilli</taxon>
        <taxon>Bacillales</taxon>
        <taxon>Paenibacillaceae</taxon>
        <taxon>Paenibacillus</taxon>
    </lineage>
</organism>
<gene>
    <name evidence="2" type="ORF">PWYN_26720</name>
</gene>
<dbReference type="Gene3D" id="6.10.250.3150">
    <property type="match status" value="1"/>
</dbReference>
<protein>
    <submittedName>
        <fullName evidence="2">Uncharacterized protein</fullName>
    </submittedName>
</protein>
<keyword evidence="3" id="KW-1185">Reference proteome</keyword>
<reference evidence="2 3" key="1">
    <citation type="submission" date="2014-08" db="EMBL/GenBank/DDBJ databases">
        <authorList>
            <person name="den Bakker H.C."/>
        </authorList>
    </citation>
    <scope>NUCLEOTIDE SEQUENCE [LARGE SCALE GENOMIC DNA]</scope>
    <source>
        <strain evidence="2 3">DSM 18334</strain>
    </source>
</reference>
<evidence type="ECO:0000256" key="1">
    <source>
        <dbReference type="SAM" id="Coils"/>
    </source>
</evidence>
<keyword evidence="1" id="KW-0175">Coiled coil</keyword>
<dbReference type="STRING" id="268407.PWYN_26720"/>
<dbReference type="Proteomes" id="UP000029734">
    <property type="component" value="Unassembled WGS sequence"/>
</dbReference>
<sequence length="369" mass="41733">MIAAILVALCCIILLPYGAVTLAANPGDSVPPTLSLDMPDNQETRDLLQKTLSVSEIDREIIRISADQISLEKKVTLLNKQAVEKKTAIASQEERAGAIVRSYYVGDRDGLLAAFLSAKSLSKLFLLFDYYELTIGRDQEILQQYEDQYKDLKSTIQSAERSSRELAELKYNLEEQKIRVEALNKEIESGLEESTDPIKMSALLEEFTQYWENIGLHEVKTYFKALSAAMNNLPEFVQSREGVLERRGMTYNLKLKEEDLNEFLHSQNKLFEDFAFHFDEDAVTASGKSGNLSLQLKGHYTLLAPPESGLMFHVDDVIFNGLKLPDTTRKSLEEEFDLGFYPEKVISFLHATEVDSKKGVLHVTLTLKF</sequence>
<dbReference type="AlphaFoldDB" id="A0A098M6D1"/>
<evidence type="ECO:0000313" key="3">
    <source>
        <dbReference type="Proteomes" id="UP000029734"/>
    </source>
</evidence>
<accession>A0A098M6D1</accession>
<dbReference type="eggNOG" id="COG1196">
    <property type="taxonomic scope" value="Bacteria"/>
</dbReference>
<feature type="coiled-coil region" evidence="1">
    <location>
        <begin position="135"/>
        <end position="193"/>
    </location>
</feature>
<dbReference type="EMBL" id="JQCR01000003">
    <property type="protein sequence ID" value="KGE18129.1"/>
    <property type="molecule type" value="Genomic_DNA"/>
</dbReference>
<reference evidence="2 3" key="2">
    <citation type="submission" date="2014-10" db="EMBL/GenBank/DDBJ databases">
        <title>Comparative genomics of the Paenibacillus odorifer group.</title>
        <authorList>
            <person name="Tsai Y.-C."/>
            <person name="Martin N."/>
            <person name="Korlach J."/>
            <person name="Wiedmann M."/>
        </authorList>
    </citation>
    <scope>NUCLEOTIDE SEQUENCE [LARGE SCALE GENOMIC DNA]</scope>
    <source>
        <strain evidence="2 3">DSM 18334</strain>
    </source>
</reference>
<comment type="caution">
    <text evidence="2">The sequence shown here is derived from an EMBL/GenBank/DDBJ whole genome shotgun (WGS) entry which is preliminary data.</text>
</comment>
<name>A0A098M6D1_9BACL</name>
<proteinExistence type="predicted"/>